<dbReference type="EMBL" id="SMJZ01000102">
    <property type="protein sequence ID" value="TDC03849.1"/>
    <property type="molecule type" value="Genomic_DNA"/>
</dbReference>
<dbReference type="SUPFAM" id="SSF52402">
    <property type="entry name" value="Adenine nucleotide alpha hydrolases-like"/>
    <property type="match status" value="1"/>
</dbReference>
<keyword evidence="2" id="KW-1185">Reference proteome</keyword>
<evidence type="ECO:0000313" key="2">
    <source>
        <dbReference type="Proteomes" id="UP000295157"/>
    </source>
</evidence>
<accession>A0A4R4N4Y4</accession>
<protein>
    <submittedName>
        <fullName evidence="1">Uncharacterized protein</fullName>
    </submittedName>
</protein>
<dbReference type="Proteomes" id="UP000295157">
    <property type="component" value="Unassembled WGS sequence"/>
</dbReference>
<organism evidence="1 2">
    <name type="scientific">Nonomuraea longispora</name>
    <dbReference type="NCBI Taxonomy" id="1848320"/>
    <lineage>
        <taxon>Bacteria</taxon>
        <taxon>Bacillati</taxon>
        <taxon>Actinomycetota</taxon>
        <taxon>Actinomycetes</taxon>
        <taxon>Streptosporangiales</taxon>
        <taxon>Streptosporangiaceae</taxon>
        <taxon>Nonomuraea</taxon>
    </lineage>
</organism>
<gene>
    <name evidence="1" type="ORF">E1267_24900</name>
</gene>
<proteinExistence type="predicted"/>
<dbReference type="AlphaFoldDB" id="A0A4R4N4Y4"/>
<dbReference type="OrthoDB" id="9806130at2"/>
<sequence>MRKTAAGILDQFEVESMGGTYHQVVGDDIPQALLDFARDVNATQLVLGASRRGRFAQVLSRGVGVERRRPGEGELASHTCPNNLSAWMSIPGCCATSLSWRRKEALPVPRSDCSSPSRR</sequence>
<comment type="caution">
    <text evidence="1">The sequence shown here is derived from an EMBL/GenBank/DDBJ whole genome shotgun (WGS) entry which is preliminary data.</text>
</comment>
<reference evidence="1 2" key="1">
    <citation type="submission" date="2019-02" db="EMBL/GenBank/DDBJ databases">
        <title>Draft genome sequences of novel Actinobacteria.</title>
        <authorList>
            <person name="Sahin N."/>
            <person name="Ay H."/>
            <person name="Saygin H."/>
        </authorList>
    </citation>
    <scope>NUCLEOTIDE SEQUENCE [LARGE SCALE GENOMIC DNA]</scope>
    <source>
        <strain evidence="1 2">KC201</strain>
    </source>
</reference>
<evidence type="ECO:0000313" key="1">
    <source>
        <dbReference type="EMBL" id="TDC03849.1"/>
    </source>
</evidence>
<name>A0A4R4N4Y4_9ACTN</name>